<reference evidence="3" key="1">
    <citation type="submission" date="2018-09" db="EMBL/GenBank/DDBJ databases">
        <title>Nocardia yunnanensis sp. nov., an actinomycete isolated from a soil sample.</title>
        <authorList>
            <person name="Zhang J."/>
        </authorList>
    </citation>
    <scope>NUCLEOTIDE SEQUENCE [LARGE SCALE GENOMIC DNA]</scope>
    <source>
        <strain evidence="3">21-3</strain>
    </source>
</reference>
<name>A0A5P6NER8_9SPHN</name>
<dbReference type="GO" id="GO:0003700">
    <property type="term" value="F:DNA-binding transcription factor activity"/>
    <property type="evidence" value="ECO:0007669"/>
    <property type="project" value="InterPro"/>
</dbReference>
<dbReference type="PRINTS" id="PR00778">
    <property type="entry name" value="HTHARSR"/>
</dbReference>
<evidence type="ECO:0000313" key="3">
    <source>
        <dbReference type="Proteomes" id="UP000325385"/>
    </source>
</evidence>
<dbReference type="SMART" id="SM00418">
    <property type="entry name" value="HTH_ARSR"/>
    <property type="match status" value="1"/>
</dbReference>
<dbReference type="Pfam" id="PF12840">
    <property type="entry name" value="HTH_20"/>
    <property type="match status" value="1"/>
</dbReference>
<feature type="domain" description="HTH arsR-type" evidence="1">
    <location>
        <begin position="1"/>
        <end position="95"/>
    </location>
</feature>
<evidence type="ECO:0000313" key="2">
    <source>
        <dbReference type="EMBL" id="QFI64550.1"/>
    </source>
</evidence>
<dbReference type="AlphaFoldDB" id="A0A5P6NER8"/>
<gene>
    <name evidence="2" type="ORF">D0Y83_00370</name>
</gene>
<dbReference type="Gene3D" id="1.10.10.10">
    <property type="entry name" value="Winged helix-like DNA-binding domain superfamily/Winged helix DNA-binding domain"/>
    <property type="match status" value="1"/>
</dbReference>
<proteinExistence type="predicted"/>
<dbReference type="CDD" id="cd00090">
    <property type="entry name" value="HTH_ARSR"/>
    <property type="match status" value="1"/>
</dbReference>
<dbReference type="PROSITE" id="PS50987">
    <property type="entry name" value="HTH_ARSR_2"/>
    <property type="match status" value="1"/>
</dbReference>
<dbReference type="EMBL" id="CP032228">
    <property type="protein sequence ID" value="QFI64550.1"/>
    <property type="molecule type" value="Genomic_DNA"/>
</dbReference>
<dbReference type="InterPro" id="IPR036390">
    <property type="entry name" value="WH_DNA-bd_sf"/>
</dbReference>
<dbReference type="PANTHER" id="PTHR38600:SF2">
    <property type="entry name" value="SLL0088 PROTEIN"/>
    <property type="match status" value="1"/>
</dbReference>
<dbReference type="InterPro" id="IPR011991">
    <property type="entry name" value="ArsR-like_HTH"/>
</dbReference>
<evidence type="ECO:0000259" key="1">
    <source>
        <dbReference type="PROSITE" id="PS50987"/>
    </source>
</evidence>
<accession>A0A5P6NER8</accession>
<dbReference type="InterPro" id="IPR036388">
    <property type="entry name" value="WH-like_DNA-bd_sf"/>
</dbReference>
<protein>
    <submittedName>
        <fullName evidence="2">ArsR family transcriptional regulator</fullName>
    </submittedName>
</protein>
<dbReference type="InterPro" id="IPR001845">
    <property type="entry name" value="HTH_ArsR_DNA-bd_dom"/>
</dbReference>
<dbReference type="NCBIfam" id="NF033788">
    <property type="entry name" value="HTH_metalloreg"/>
    <property type="match status" value="1"/>
</dbReference>
<dbReference type="Proteomes" id="UP000325385">
    <property type="component" value="Chromosome"/>
</dbReference>
<sequence length="116" mass="12986">MRQQARHVLSRTFATLADPTRRALLTHLREGELTVSDLSAPFDQTLAAVSKLLLVLERAGLVEQRREGARRPRRLVVAPLAAAEAWIARYRKFWTGSLDSLDTHLRSNGKDIDGQG</sequence>
<dbReference type="PANTHER" id="PTHR38600">
    <property type="entry name" value="TRANSCRIPTIONAL REGULATORY PROTEIN"/>
    <property type="match status" value="1"/>
</dbReference>
<dbReference type="SUPFAM" id="SSF46785">
    <property type="entry name" value="Winged helix' DNA-binding domain"/>
    <property type="match status" value="1"/>
</dbReference>
<organism evidence="2 3">
    <name type="scientific">Qipengyuania flava</name>
    <dbReference type="NCBI Taxonomy" id="192812"/>
    <lineage>
        <taxon>Bacteria</taxon>
        <taxon>Pseudomonadati</taxon>
        <taxon>Pseudomonadota</taxon>
        <taxon>Alphaproteobacteria</taxon>
        <taxon>Sphingomonadales</taxon>
        <taxon>Erythrobacteraceae</taxon>
        <taxon>Qipengyuania</taxon>
    </lineage>
</organism>